<dbReference type="EMBL" id="JAINVV010000004">
    <property type="protein sequence ID" value="MBY8822758.1"/>
    <property type="molecule type" value="Genomic_DNA"/>
</dbReference>
<proteinExistence type="predicted"/>
<dbReference type="Proteomes" id="UP000706039">
    <property type="component" value="Unassembled WGS sequence"/>
</dbReference>
<keyword evidence="4" id="KW-1185">Reference proteome</keyword>
<feature type="region of interest" description="Disordered" evidence="1">
    <location>
        <begin position="180"/>
        <end position="215"/>
    </location>
</feature>
<name>A0ABS7PN71_9SPHN</name>
<dbReference type="PROSITE" id="PS51257">
    <property type="entry name" value="PROKAR_LIPOPROTEIN"/>
    <property type="match status" value="1"/>
</dbReference>
<keyword evidence="2" id="KW-0732">Signal</keyword>
<organism evidence="3 4">
    <name type="scientific">Sphingomonas colocasiae</name>
    <dbReference type="NCBI Taxonomy" id="1848973"/>
    <lineage>
        <taxon>Bacteria</taxon>
        <taxon>Pseudomonadati</taxon>
        <taxon>Pseudomonadota</taxon>
        <taxon>Alphaproteobacteria</taxon>
        <taxon>Sphingomonadales</taxon>
        <taxon>Sphingomonadaceae</taxon>
        <taxon>Sphingomonas</taxon>
    </lineage>
</organism>
<evidence type="ECO:0000313" key="3">
    <source>
        <dbReference type="EMBL" id="MBY8822758.1"/>
    </source>
</evidence>
<reference evidence="3 4" key="1">
    <citation type="submission" date="2021-08" db="EMBL/GenBank/DDBJ databases">
        <authorList>
            <person name="Tuo L."/>
        </authorList>
    </citation>
    <scope>NUCLEOTIDE SEQUENCE [LARGE SCALE GENOMIC DNA]</scope>
    <source>
        <strain evidence="3 4">JCM 31229</strain>
    </source>
</reference>
<dbReference type="Pfam" id="PF09476">
    <property type="entry name" value="Pilus_CpaD"/>
    <property type="match status" value="1"/>
</dbReference>
<dbReference type="InterPro" id="IPR019027">
    <property type="entry name" value="Pilus_biogenesis_CpaD-related"/>
</dbReference>
<evidence type="ECO:0000313" key="4">
    <source>
        <dbReference type="Proteomes" id="UP000706039"/>
    </source>
</evidence>
<feature type="signal peptide" evidence="2">
    <location>
        <begin position="1"/>
        <end position="23"/>
    </location>
</feature>
<accession>A0ABS7PN71</accession>
<feature type="chain" id="PRO_5046938127" evidence="2">
    <location>
        <begin position="24"/>
        <end position="215"/>
    </location>
</feature>
<evidence type="ECO:0000256" key="1">
    <source>
        <dbReference type="SAM" id="MobiDB-lite"/>
    </source>
</evidence>
<feature type="compositionally biased region" description="Basic and acidic residues" evidence="1">
    <location>
        <begin position="206"/>
        <end position="215"/>
    </location>
</feature>
<dbReference type="RefSeq" id="WP_222989814.1">
    <property type="nucleotide sequence ID" value="NZ_JAINVV010000004.1"/>
</dbReference>
<sequence>MKSNVLRKAASPLLIALGLTLGACGGTRNAGLESVHQPIVNRLDYALDLNTGGNGGLADGEAQRLAGWFDTLRVGYGDRISIDDPSPYGSAASRDAVASVAARHGLLLDDGAPVTTGEVGGGMIRVVVSRMSASVRGCPDWSRSSQPEYAASSMSNFGCATNANLAAMVANPEDLIRGQVGSTDQRVSSKAIKTYRDKAPTGAADLKQESSKGAR</sequence>
<comment type="caution">
    <text evidence="3">The sequence shown here is derived from an EMBL/GenBank/DDBJ whole genome shotgun (WGS) entry which is preliminary data.</text>
</comment>
<gene>
    <name evidence="3" type="ORF">K7G82_10670</name>
</gene>
<evidence type="ECO:0000256" key="2">
    <source>
        <dbReference type="SAM" id="SignalP"/>
    </source>
</evidence>
<protein>
    <submittedName>
        <fullName evidence="3">CpaD family pilus assembly protein</fullName>
    </submittedName>
</protein>